<dbReference type="FunFam" id="1.25.40.10:FF:001093">
    <property type="entry name" value="Pentatricopeptide repeat-containing protein At2g34400"/>
    <property type="match status" value="1"/>
</dbReference>
<evidence type="ECO:0000256" key="2">
    <source>
        <dbReference type="ARBA" id="ARBA00022737"/>
    </source>
</evidence>
<name>A0AA88QLP7_9ASTE</name>
<feature type="repeat" description="PPR" evidence="3">
    <location>
        <begin position="219"/>
        <end position="253"/>
    </location>
</feature>
<protein>
    <recommendedName>
        <fullName evidence="6">Chlororespiratory reduction 2</fullName>
    </recommendedName>
</protein>
<dbReference type="FunFam" id="1.25.40.10:FF:000333">
    <property type="entry name" value="Pentatricopeptide repeat-containing protein"/>
    <property type="match status" value="1"/>
</dbReference>
<dbReference type="GO" id="GO:0003723">
    <property type="term" value="F:RNA binding"/>
    <property type="evidence" value="ECO:0007669"/>
    <property type="project" value="InterPro"/>
</dbReference>
<dbReference type="InterPro" id="IPR011990">
    <property type="entry name" value="TPR-like_helical_dom_sf"/>
</dbReference>
<feature type="repeat" description="PPR" evidence="3">
    <location>
        <begin position="87"/>
        <end position="121"/>
    </location>
</feature>
<dbReference type="PANTHER" id="PTHR47926">
    <property type="entry name" value="PENTATRICOPEPTIDE REPEAT-CONTAINING PROTEIN"/>
    <property type="match status" value="1"/>
</dbReference>
<evidence type="ECO:0000313" key="5">
    <source>
        <dbReference type="Proteomes" id="UP001187471"/>
    </source>
</evidence>
<evidence type="ECO:0008006" key="6">
    <source>
        <dbReference type="Google" id="ProtNLM"/>
    </source>
</evidence>
<dbReference type="Gene3D" id="1.25.40.10">
    <property type="entry name" value="Tetratricopeptide repeat domain"/>
    <property type="match status" value="3"/>
</dbReference>
<reference evidence="4" key="1">
    <citation type="submission" date="2022-12" db="EMBL/GenBank/DDBJ databases">
        <title>Draft genome assemblies for two species of Escallonia (Escalloniales).</title>
        <authorList>
            <person name="Chanderbali A."/>
            <person name="Dervinis C."/>
            <person name="Anghel I."/>
            <person name="Soltis D."/>
            <person name="Soltis P."/>
            <person name="Zapata F."/>
        </authorList>
    </citation>
    <scope>NUCLEOTIDE SEQUENCE</scope>
    <source>
        <strain evidence="4">UCBG92.1500</strain>
        <tissue evidence="4">Leaf</tissue>
    </source>
</reference>
<sequence>MASVVHPLQVKHSNFRLPPLAATRTPTSIVLLRMCQDCCEVRQLHAQLVVSGLIDRPISAGRLIESYVSAHRICYALSVLSTIPSPEVFAYNTIIRGLTLAKCPNDSILLFDELLQGGITPDNYTYTFVLKACSHLKALPEGKQVHGQIIKAGKRPETHIHSSLIHMYAKSGSMHSAERVLAEFSEENVLAKNAMITGYQSQGHVKTAREMFDKMSIKDAASWSAMVTGYTKNEMHAEALVTFRDMMASQVQPNESVLVSALSACSHLGAIDQGRLIHMYIDKLGANVSVTLGTSLVDMYAKCGCIEYSYEVFRNMPKKDVITWGVILSAFAMHGQAEKCFKLFDEMVNGGTRPNKVLFVAILSACSHAGYVELGLSYFNQMIHCYGIRPSIEHHGCMVDLLGRAGRLAEAEEFISSMTEEPNAIIWSTLLSACRTYKDRRTGERAFKQLMKLEPASGDRHKQGGFLVADGGEKYANKIRKLIRDENLETSCGWSFIEVNGVIHKFIVGNMDHSRSQEIYGILEGG</sequence>
<dbReference type="PROSITE" id="PS51375">
    <property type="entry name" value="PPR"/>
    <property type="match status" value="4"/>
</dbReference>
<gene>
    <name evidence="4" type="ORF">RJ640_004967</name>
</gene>
<feature type="repeat" description="PPR" evidence="3">
    <location>
        <begin position="122"/>
        <end position="156"/>
    </location>
</feature>
<accession>A0AA88QLP7</accession>
<comment type="caution">
    <text evidence="4">The sequence shown here is derived from an EMBL/GenBank/DDBJ whole genome shotgun (WGS) entry which is preliminary data.</text>
</comment>
<organism evidence="4 5">
    <name type="scientific">Escallonia rubra</name>
    <dbReference type="NCBI Taxonomy" id="112253"/>
    <lineage>
        <taxon>Eukaryota</taxon>
        <taxon>Viridiplantae</taxon>
        <taxon>Streptophyta</taxon>
        <taxon>Embryophyta</taxon>
        <taxon>Tracheophyta</taxon>
        <taxon>Spermatophyta</taxon>
        <taxon>Magnoliopsida</taxon>
        <taxon>eudicotyledons</taxon>
        <taxon>Gunneridae</taxon>
        <taxon>Pentapetalae</taxon>
        <taxon>asterids</taxon>
        <taxon>campanulids</taxon>
        <taxon>Escalloniales</taxon>
        <taxon>Escalloniaceae</taxon>
        <taxon>Escallonia</taxon>
    </lineage>
</organism>
<dbReference type="PANTHER" id="PTHR47926:SF529">
    <property type="entry name" value="TETRATRICOPEPTIDE-LIKE HELICAL DOMAIN SUPERFAMILY"/>
    <property type="match status" value="1"/>
</dbReference>
<dbReference type="GO" id="GO:0009451">
    <property type="term" value="P:RNA modification"/>
    <property type="evidence" value="ECO:0007669"/>
    <property type="project" value="InterPro"/>
</dbReference>
<dbReference type="InterPro" id="IPR002885">
    <property type="entry name" value="PPR_rpt"/>
</dbReference>
<evidence type="ECO:0000256" key="1">
    <source>
        <dbReference type="ARBA" id="ARBA00006643"/>
    </source>
</evidence>
<evidence type="ECO:0000313" key="4">
    <source>
        <dbReference type="EMBL" id="KAK2971947.1"/>
    </source>
</evidence>
<feature type="repeat" description="PPR" evidence="3">
    <location>
        <begin position="320"/>
        <end position="354"/>
    </location>
</feature>
<dbReference type="Pfam" id="PF13041">
    <property type="entry name" value="PPR_2"/>
    <property type="match status" value="2"/>
</dbReference>
<dbReference type="AlphaFoldDB" id="A0AA88QLP7"/>
<keyword evidence="2" id="KW-0677">Repeat</keyword>
<proteinExistence type="inferred from homology"/>
<dbReference type="FunFam" id="1.25.40.10:FF:000470">
    <property type="entry name" value="Pentatricopeptide repeat-containing protein At5g66520"/>
    <property type="match status" value="1"/>
</dbReference>
<dbReference type="Proteomes" id="UP001187471">
    <property type="component" value="Unassembled WGS sequence"/>
</dbReference>
<dbReference type="NCBIfam" id="TIGR00756">
    <property type="entry name" value="PPR"/>
    <property type="match status" value="4"/>
</dbReference>
<comment type="similarity">
    <text evidence="1">Belongs to the PPR family. PCMP-H subfamily.</text>
</comment>
<evidence type="ECO:0000256" key="3">
    <source>
        <dbReference type="PROSITE-ProRule" id="PRU00708"/>
    </source>
</evidence>
<dbReference type="InterPro" id="IPR046960">
    <property type="entry name" value="PPR_At4g14850-like_plant"/>
</dbReference>
<dbReference type="EMBL" id="JAVXUO010002540">
    <property type="protein sequence ID" value="KAK2971947.1"/>
    <property type="molecule type" value="Genomic_DNA"/>
</dbReference>
<keyword evidence="5" id="KW-1185">Reference proteome</keyword>
<dbReference type="Pfam" id="PF01535">
    <property type="entry name" value="PPR"/>
    <property type="match status" value="4"/>
</dbReference>